<proteinExistence type="inferred from homology"/>
<dbReference type="Proteomes" id="UP001141434">
    <property type="component" value="Unassembled WGS sequence"/>
</dbReference>
<protein>
    <recommendedName>
        <fullName evidence="6">Small ribosomal subunit protein bS6m</fullName>
    </recommendedName>
</protein>
<comment type="subcellular location">
    <subcellularLocation>
        <location evidence="1">Mitochondrion</location>
    </subcellularLocation>
</comment>
<dbReference type="InterPro" id="IPR014717">
    <property type="entry name" value="Transl_elong_EF1B/ribsomal_bS6"/>
</dbReference>
<evidence type="ECO:0000256" key="4">
    <source>
        <dbReference type="ARBA" id="ARBA00023128"/>
    </source>
</evidence>
<keyword evidence="9" id="KW-1185">Reference proteome</keyword>
<sequence length="121" mass="13875">MLYELIAIVRPGSTHEVREIARNTGLQVIRSGGVIRGYTNWGPFRLPRATTKHQARYHDGHHFFMRFDSSGPVQASLRRTLSLDPRMINFTVVKLGDTLEKVKDINGRIEWNNSRNITDSI</sequence>
<dbReference type="Gene3D" id="3.30.70.60">
    <property type="match status" value="1"/>
</dbReference>
<dbReference type="GO" id="GO:0005763">
    <property type="term" value="C:mitochondrial small ribosomal subunit"/>
    <property type="evidence" value="ECO:0007669"/>
    <property type="project" value="TreeGrafter"/>
</dbReference>
<dbReference type="EMBL" id="JAPMSZ010000009">
    <property type="protein sequence ID" value="KAJ5091644.1"/>
    <property type="molecule type" value="Genomic_DNA"/>
</dbReference>
<dbReference type="PANTHER" id="PTHR21011:SF1">
    <property type="entry name" value="SMALL RIBOSOMAL SUBUNIT PROTEIN BS6M"/>
    <property type="match status" value="1"/>
</dbReference>
<evidence type="ECO:0000313" key="8">
    <source>
        <dbReference type="EMBL" id="KAJ5091644.1"/>
    </source>
</evidence>
<dbReference type="NCBIfam" id="TIGR00166">
    <property type="entry name" value="S6"/>
    <property type="match status" value="1"/>
</dbReference>
<evidence type="ECO:0000256" key="5">
    <source>
        <dbReference type="ARBA" id="ARBA00023274"/>
    </source>
</evidence>
<dbReference type="PANTHER" id="PTHR21011">
    <property type="entry name" value="MITOCHONDRIAL 28S RIBOSOMAL PROTEIN S6"/>
    <property type="match status" value="1"/>
</dbReference>
<comment type="function">
    <text evidence="7">Component of the mitochondrial ribosome (mitoribosome), a dedicated translation machinery responsible for the synthesis of mitochondrial genome-encoded proteins, including at least some of the essential transmembrane subunits of the mitochondrial respiratory chain. The mitoribosomes are attached to the mitochondrial inner membrane and translation products are cotranslationally integrated into the membrane.</text>
</comment>
<dbReference type="OrthoDB" id="10259681at2759"/>
<name>A0A9W9F154_9EURO</name>
<dbReference type="GeneID" id="81396211"/>
<dbReference type="RefSeq" id="XP_056509842.1">
    <property type="nucleotide sequence ID" value="XM_056657042.1"/>
</dbReference>
<keyword evidence="5" id="KW-0687">Ribonucleoprotein</keyword>
<dbReference type="FunFam" id="3.30.70.60:FF:000007">
    <property type="entry name" value="37S ribosomal protein Mrp17"/>
    <property type="match status" value="1"/>
</dbReference>
<reference evidence="8" key="1">
    <citation type="submission" date="2022-11" db="EMBL/GenBank/DDBJ databases">
        <authorList>
            <person name="Petersen C."/>
        </authorList>
    </citation>
    <scope>NUCLEOTIDE SEQUENCE</scope>
    <source>
        <strain evidence="8">IBT 34128</strain>
    </source>
</reference>
<dbReference type="Pfam" id="PF01250">
    <property type="entry name" value="Ribosomal_S6"/>
    <property type="match status" value="1"/>
</dbReference>
<dbReference type="InterPro" id="IPR035980">
    <property type="entry name" value="Ribosomal_bS6_sf"/>
</dbReference>
<comment type="caution">
    <text evidence="8">The sequence shown here is derived from an EMBL/GenBank/DDBJ whole genome shotgun (WGS) entry which is preliminary data.</text>
</comment>
<keyword evidence="3 8" id="KW-0689">Ribosomal protein</keyword>
<dbReference type="GO" id="GO:0003735">
    <property type="term" value="F:structural constituent of ribosome"/>
    <property type="evidence" value="ECO:0007669"/>
    <property type="project" value="InterPro"/>
</dbReference>
<dbReference type="AlphaFoldDB" id="A0A9W9F154"/>
<dbReference type="SUPFAM" id="SSF54995">
    <property type="entry name" value="Ribosomal protein S6"/>
    <property type="match status" value="1"/>
</dbReference>
<dbReference type="CDD" id="cd15465">
    <property type="entry name" value="bS6_mito"/>
    <property type="match status" value="1"/>
</dbReference>
<dbReference type="GO" id="GO:0006412">
    <property type="term" value="P:translation"/>
    <property type="evidence" value="ECO:0007669"/>
    <property type="project" value="InterPro"/>
</dbReference>
<gene>
    <name evidence="8" type="ORF">NUU61_006514</name>
</gene>
<keyword evidence="4" id="KW-0496">Mitochondrion</keyword>
<evidence type="ECO:0000256" key="7">
    <source>
        <dbReference type="ARBA" id="ARBA00037226"/>
    </source>
</evidence>
<evidence type="ECO:0000256" key="3">
    <source>
        <dbReference type="ARBA" id="ARBA00022980"/>
    </source>
</evidence>
<reference evidence="8" key="2">
    <citation type="journal article" date="2023" name="IMA Fungus">
        <title>Comparative genomic study of the Penicillium genus elucidates a diverse pangenome and 15 lateral gene transfer events.</title>
        <authorList>
            <person name="Petersen C."/>
            <person name="Sorensen T."/>
            <person name="Nielsen M.R."/>
            <person name="Sondergaard T.E."/>
            <person name="Sorensen J.L."/>
            <person name="Fitzpatrick D.A."/>
            <person name="Frisvad J.C."/>
            <person name="Nielsen K.L."/>
        </authorList>
    </citation>
    <scope>NUCLEOTIDE SEQUENCE</scope>
    <source>
        <strain evidence="8">IBT 34128</strain>
    </source>
</reference>
<organism evidence="8 9">
    <name type="scientific">Penicillium alfredii</name>
    <dbReference type="NCBI Taxonomy" id="1506179"/>
    <lineage>
        <taxon>Eukaryota</taxon>
        <taxon>Fungi</taxon>
        <taxon>Dikarya</taxon>
        <taxon>Ascomycota</taxon>
        <taxon>Pezizomycotina</taxon>
        <taxon>Eurotiomycetes</taxon>
        <taxon>Eurotiomycetidae</taxon>
        <taxon>Eurotiales</taxon>
        <taxon>Aspergillaceae</taxon>
        <taxon>Penicillium</taxon>
    </lineage>
</organism>
<dbReference type="GO" id="GO:0070181">
    <property type="term" value="F:small ribosomal subunit rRNA binding"/>
    <property type="evidence" value="ECO:0007669"/>
    <property type="project" value="TreeGrafter"/>
</dbReference>
<comment type="similarity">
    <text evidence="2">Belongs to the bacterial ribosomal protein bS6 family.</text>
</comment>
<accession>A0A9W9F154</accession>
<evidence type="ECO:0000256" key="6">
    <source>
        <dbReference type="ARBA" id="ARBA00035170"/>
    </source>
</evidence>
<evidence type="ECO:0000256" key="2">
    <source>
        <dbReference type="ARBA" id="ARBA00009512"/>
    </source>
</evidence>
<dbReference type="InterPro" id="IPR000529">
    <property type="entry name" value="Ribosomal_bS6"/>
</dbReference>
<evidence type="ECO:0000256" key="1">
    <source>
        <dbReference type="ARBA" id="ARBA00004173"/>
    </source>
</evidence>
<evidence type="ECO:0000313" key="9">
    <source>
        <dbReference type="Proteomes" id="UP001141434"/>
    </source>
</evidence>